<dbReference type="Proteomes" id="UP000278746">
    <property type="component" value="Unassembled WGS sequence"/>
</dbReference>
<reference evidence="1 2" key="1">
    <citation type="submission" date="2018-10" db="EMBL/GenBank/DDBJ databases">
        <title>Bacillus Keqinensis sp. nov., a moderately halophilic bacterium isolated from a saline-alkaline lake.</title>
        <authorList>
            <person name="Wang H."/>
        </authorList>
    </citation>
    <scope>NUCLEOTIDE SEQUENCE [LARGE SCALE GENOMIC DNA]</scope>
    <source>
        <strain evidence="1 2">KQ-3</strain>
    </source>
</reference>
<dbReference type="OrthoDB" id="2887719at2"/>
<dbReference type="Gene3D" id="2.30.30.30">
    <property type="match status" value="1"/>
</dbReference>
<evidence type="ECO:0000313" key="2">
    <source>
        <dbReference type="Proteomes" id="UP000278746"/>
    </source>
</evidence>
<dbReference type="EMBL" id="RHIB01000001">
    <property type="protein sequence ID" value="RNA70600.1"/>
    <property type="molecule type" value="Genomic_DNA"/>
</dbReference>
<protein>
    <submittedName>
        <fullName evidence="1">DUF2187 domain-containing protein</fullName>
    </submittedName>
</protein>
<dbReference type="InterPro" id="IPR008991">
    <property type="entry name" value="Translation_prot_SH3-like_sf"/>
</dbReference>
<comment type="caution">
    <text evidence="1">The sequence shown here is derived from an EMBL/GenBank/DDBJ whole genome shotgun (WGS) entry which is preliminary data.</text>
</comment>
<accession>A0A3M7TYA9</accession>
<proteinExistence type="predicted"/>
<dbReference type="InterPro" id="IPR014722">
    <property type="entry name" value="Rib_uL2_dom2"/>
</dbReference>
<keyword evidence="2" id="KW-1185">Reference proteome</keyword>
<name>A0A3M7TYA9_9BACI</name>
<sequence>MIKVEAGENVEVIKGEFKGIKAEVIAVYTNSIAVELDKKLSDGSKARTVLHHTEFK</sequence>
<evidence type="ECO:0000313" key="1">
    <source>
        <dbReference type="EMBL" id="RNA70600.1"/>
    </source>
</evidence>
<dbReference type="AlphaFoldDB" id="A0A3M7TYA9"/>
<gene>
    <name evidence="1" type="ORF">EBO34_05190</name>
</gene>
<dbReference type="SUPFAM" id="SSF50104">
    <property type="entry name" value="Translation proteins SH3-like domain"/>
    <property type="match status" value="1"/>
</dbReference>
<organism evidence="1 2">
    <name type="scientific">Alteribacter keqinensis</name>
    <dbReference type="NCBI Taxonomy" id="2483800"/>
    <lineage>
        <taxon>Bacteria</taxon>
        <taxon>Bacillati</taxon>
        <taxon>Bacillota</taxon>
        <taxon>Bacilli</taxon>
        <taxon>Bacillales</taxon>
        <taxon>Bacillaceae</taxon>
        <taxon>Alteribacter</taxon>
    </lineage>
</organism>